<evidence type="ECO:0000259" key="2">
    <source>
        <dbReference type="PROSITE" id="PS50158"/>
    </source>
</evidence>
<reference evidence="4" key="1">
    <citation type="submission" date="2017-01" db="EMBL/GenBank/DDBJ databases">
        <authorList>
            <person name="Wang Y."/>
            <person name="White M."/>
            <person name="Kvist S."/>
            <person name="Moncalvo J.-M."/>
        </authorList>
    </citation>
    <scope>NUCLEOTIDE SEQUENCE [LARGE SCALE GENOMIC DNA]</scope>
    <source>
        <strain evidence="4">ID-206-W2</strain>
    </source>
</reference>
<dbReference type="Pfam" id="PF19259">
    <property type="entry name" value="Ty3_capsid"/>
    <property type="match status" value="1"/>
</dbReference>
<protein>
    <recommendedName>
        <fullName evidence="2">CCHC-type domain-containing protein</fullName>
    </recommendedName>
</protein>
<dbReference type="SMART" id="SM00343">
    <property type="entry name" value="ZnF_C2HC"/>
    <property type="match status" value="1"/>
</dbReference>
<dbReference type="InterPro" id="IPR036875">
    <property type="entry name" value="Znf_CCHC_sf"/>
</dbReference>
<dbReference type="OrthoDB" id="10389151at2759"/>
<dbReference type="Proteomes" id="UP000187429">
    <property type="component" value="Unassembled WGS sequence"/>
</dbReference>
<keyword evidence="4" id="KW-1185">Reference proteome</keyword>
<accession>A0A1R1XHG7</accession>
<dbReference type="Pfam" id="PF00098">
    <property type="entry name" value="zf-CCHC"/>
    <property type="match status" value="1"/>
</dbReference>
<evidence type="ECO:0000313" key="4">
    <source>
        <dbReference type="Proteomes" id="UP000187429"/>
    </source>
</evidence>
<dbReference type="Gene3D" id="4.10.60.10">
    <property type="entry name" value="Zinc finger, CCHC-type"/>
    <property type="match status" value="1"/>
</dbReference>
<comment type="caution">
    <text evidence="3">The sequence shown here is derived from an EMBL/GenBank/DDBJ whole genome shotgun (WGS) entry which is preliminary data.</text>
</comment>
<dbReference type="AlphaFoldDB" id="A0A1R1XHG7"/>
<dbReference type="EMBL" id="LSSM01004807">
    <property type="protein sequence ID" value="OMJ14070.1"/>
    <property type="molecule type" value="Genomic_DNA"/>
</dbReference>
<proteinExistence type="predicted"/>
<dbReference type="InterPro" id="IPR001878">
    <property type="entry name" value="Znf_CCHC"/>
</dbReference>
<evidence type="ECO:0000313" key="3">
    <source>
        <dbReference type="EMBL" id="OMJ14070.1"/>
    </source>
</evidence>
<sequence length="273" mass="31911">MSTNSRINTDLFPKKFSGSEADVKIIDIWINRFSTAVSLNLIEDKKAIDIFRLWTEGLAAEWQNDMETISNTLEWTLKDWLDKLKAKFVKKIDQKGNIFALLKFQKQETEGMDTYNNRFRKYVSTIPAEMKTDGLIKKIYSDILLQIDKDLWWSCSKLDEKSDLEKLMKVTSKIMEIKEQAKPVEFANVPNKPESLPETERRRMQNSIDQLTKKMKRMSVLTQKEAPKREYSQIICYTCNKKGHTSRICKSLRGNEENEAKPSENKKIMLAIH</sequence>
<organism evidence="3 4">
    <name type="scientific">Smittium culicis</name>
    <dbReference type="NCBI Taxonomy" id="133412"/>
    <lineage>
        <taxon>Eukaryota</taxon>
        <taxon>Fungi</taxon>
        <taxon>Fungi incertae sedis</taxon>
        <taxon>Zoopagomycota</taxon>
        <taxon>Kickxellomycotina</taxon>
        <taxon>Harpellomycetes</taxon>
        <taxon>Harpellales</taxon>
        <taxon>Legeriomycetaceae</taxon>
        <taxon>Smittium</taxon>
    </lineage>
</organism>
<dbReference type="InterPro" id="IPR045358">
    <property type="entry name" value="Ty3_capsid"/>
</dbReference>
<name>A0A1R1XHG7_9FUNG</name>
<gene>
    <name evidence="3" type="ORF">AYI69_g8741</name>
</gene>
<keyword evidence="1" id="KW-0863">Zinc-finger</keyword>
<dbReference type="SUPFAM" id="SSF57756">
    <property type="entry name" value="Retrovirus zinc finger-like domains"/>
    <property type="match status" value="1"/>
</dbReference>
<keyword evidence="1" id="KW-0862">Zinc</keyword>
<dbReference type="GO" id="GO:0003676">
    <property type="term" value="F:nucleic acid binding"/>
    <property type="evidence" value="ECO:0007669"/>
    <property type="project" value="InterPro"/>
</dbReference>
<dbReference type="PROSITE" id="PS50158">
    <property type="entry name" value="ZF_CCHC"/>
    <property type="match status" value="1"/>
</dbReference>
<dbReference type="GO" id="GO:0008270">
    <property type="term" value="F:zinc ion binding"/>
    <property type="evidence" value="ECO:0007669"/>
    <property type="project" value="UniProtKB-KW"/>
</dbReference>
<evidence type="ECO:0000256" key="1">
    <source>
        <dbReference type="PROSITE-ProRule" id="PRU00047"/>
    </source>
</evidence>
<keyword evidence="1" id="KW-0479">Metal-binding</keyword>
<feature type="domain" description="CCHC-type" evidence="2">
    <location>
        <begin position="236"/>
        <end position="251"/>
    </location>
</feature>